<proteinExistence type="predicted"/>
<sequence>METTVFNVMMLAFETERGEPTKIRKVTVPAVAMSDDVNTLLSRIYRYGQNDVQPQRVCSVSAGDVICIGEKFFLVAMTGFKEITADDVKEIEAMDRRDRFMLNFAK</sequence>
<organism evidence="1 2">
    <name type="scientific">Sphagnum jensenii</name>
    <dbReference type="NCBI Taxonomy" id="128206"/>
    <lineage>
        <taxon>Eukaryota</taxon>
        <taxon>Viridiplantae</taxon>
        <taxon>Streptophyta</taxon>
        <taxon>Embryophyta</taxon>
        <taxon>Bryophyta</taxon>
        <taxon>Sphagnophytina</taxon>
        <taxon>Sphagnopsida</taxon>
        <taxon>Sphagnales</taxon>
        <taxon>Sphagnaceae</taxon>
        <taxon>Sphagnum</taxon>
    </lineage>
</organism>
<keyword evidence="2" id="KW-1185">Reference proteome</keyword>
<dbReference type="Proteomes" id="UP001497444">
    <property type="component" value="Unassembled WGS sequence"/>
</dbReference>
<protein>
    <submittedName>
        <fullName evidence="1">Uncharacterized protein</fullName>
    </submittedName>
</protein>
<reference evidence="1" key="1">
    <citation type="submission" date="2024-02" db="EMBL/GenBank/DDBJ databases">
        <authorList>
            <consortium name="ELIXIR-Norway"/>
            <consortium name="Elixir Norway"/>
        </authorList>
    </citation>
    <scope>NUCLEOTIDE SEQUENCE</scope>
</reference>
<gene>
    <name evidence="1" type="ORF">CSSPJE1EN1_LOCUS26625</name>
</gene>
<comment type="caution">
    <text evidence="1">The sequence shown here is derived from an EMBL/GenBank/DDBJ whole genome shotgun (WGS) entry which is preliminary data.</text>
</comment>
<evidence type="ECO:0000313" key="1">
    <source>
        <dbReference type="EMBL" id="CAK9251247.1"/>
    </source>
</evidence>
<name>A0ABP0VCL5_9BRYO</name>
<evidence type="ECO:0000313" key="2">
    <source>
        <dbReference type="Proteomes" id="UP001497444"/>
    </source>
</evidence>
<dbReference type="EMBL" id="CAXAQS010000347">
    <property type="protein sequence ID" value="CAK9251247.1"/>
    <property type="molecule type" value="Genomic_DNA"/>
</dbReference>
<accession>A0ABP0VCL5</accession>